<evidence type="ECO:0000313" key="2">
    <source>
        <dbReference type="Ensembl" id="ENSSDAP00000021848.1"/>
    </source>
</evidence>
<organism evidence="2 3">
    <name type="scientific">Spermophilus dauricus</name>
    <name type="common">Daurian ground squirrel</name>
    <dbReference type="NCBI Taxonomy" id="99837"/>
    <lineage>
        <taxon>Eukaryota</taxon>
        <taxon>Metazoa</taxon>
        <taxon>Chordata</taxon>
        <taxon>Craniata</taxon>
        <taxon>Vertebrata</taxon>
        <taxon>Euteleostomi</taxon>
        <taxon>Mammalia</taxon>
        <taxon>Eutheria</taxon>
        <taxon>Euarchontoglires</taxon>
        <taxon>Glires</taxon>
        <taxon>Rodentia</taxon>
        <taxon>Sciuromorpha</taxon>
        <taxon>Sciuridae</taxon>
        <taxon>Xerinae</taxon>
        <taxon>Marmotini</taxon>
        <taxon>Spermophilus</taxon>
    </lineage>
</organism>
<feature type="transmembrane region" description="Helical" evidence="1">
    <location>
        <begin position="6"/>
        <end position="35"/>
    </location>
</feature>
<evidence type="ECO:0000313" key="3">
    <source>
        <dbReference type="Proteomes" id="UP000694422"/>
    </source>
</evidence>
<keyword evidence="1" id="KW-0812">Transmembrane</keyword>
<reference evidence="2" key="2">
    <citation type="submission" date="2025-09" db="UniProtKB">
        <authorList>
            <consortium name="Ensembl"/>
        </authorList>
    </citation>
    <scope>IDENTIFICATION</scope>
</reference>
<keyword evidence="3" id="KW-1185">Reference proteome</keyword>
<evidence type="ECO:0000256" key="1">
    <source>
        <dbReference type="SAM" id="Phobius"/>
    </source>
</evidence>
<proteinExistence type="predicted"/>
<dbReference type="Proteomes" id="UP000694422">
    <property type="component" value="Unplaced"/>
</dbReference>
<keyword evidence="1" id="KW-0472">Membrane</keyword>
<accession>A0A8C9QDH1</accession>
<reference evidence="2" key="1">
    <citation type="submission" date="2025-08" db="UniProtKB">
        <authorList>
            <consortium name="Ensembl"/>
        </authorList>
    </citation>
    <scope>IDENTIFICATION</scope>
</reference>
<dbReference type="AlphaFoldDB" id="A0A8C9QDH1"/>
<keyword evidence="1" id="KW-1133">Transmembrane helix</keyword>
<dbReference type="Ensembl" id="ENSSDAT00000024959.1">
    <property type="protein sequence ID" value="ENSSDAP00000021848.1"/>
    <property type="gene ID" value="ENSSDAG00000019878.1"/>
</dbReference>
<name>A0A8C9QDH1_SPEDA</name>
<protein>
    <submittedName>
        <fullName evidence="2">Uncharacterized protein</fullName>
    </submittedName>
</protein>
<sequence length="54" mass="6563">IVWNDLIFLLLLFTCGFTFLVNDEFFLCTFAPFYLFNTNKHLKSFCSKFFKIFF</sequence>